<dbReference type="AlphaFoldDB" id="A0A918XIG1"/>
<evidence type="ECO:0000259" key="10">
    <source>
        <dbReference type="Pfam" id="PF04389"/>
    </source>
</evidence>
<dbReference type="Pfam" id="PF04389">
    <property type="entry name" value="Peptidase_M28"/>
    <property type="match status" value="1"/>
</dbReference>
<dbReference type="GO" id="GO:0005774">
    <property type="term" value="C:vacuolar membrane"/>
    <property type="evidence" value="ECO:0007669"/>
    <property type="project" value="UniProtKB-SubCell"/>
</dbReference>
<dbReference type="GO" id="GO:0008235">
    <property type="term" value="F:metalloexopeptidase activity"/>
    <property type="evidence" value="ECO:0007669"/>
    <property type="project" value="InterPro"/>
</dbReference>
<keyword evidence="7" id="KW-0325">Glycoprotein</keyword>
<evidence type="ECO:0000256" key="6">
    <source>
        <dbReference type="ARBA" id="ARBA00022989"/>
    </source>
</evidence>
<keyword evidence="9" id="KW-0472">Membrane</keyword>
<dbReference type="PANTHER" id="PTHR12147">
    <property type="entry name" value="METALLOPEPTIDASE M28 FAMILY MEMBER"/>
    <property type="match status" value="1"/>
</dbReference>
<evidence type="ECO:0000256" key="3">
    <source>
        <dbReference type="ARBA" id="ARBA00010918"/>
    </source>
</evidence>
<sequence>MKLLTNILGDGQPHPVGSAANNAVKERILEWLDAEGIQYEVQQSTGCSPQRQTCARVENIIARVPGTQPDAPALALMAHYDSVPTSMGAGDDGAGVAAILESARALIAQGPHRNTLLLLITDSEETGLHGAEAFFREHPLAPTVGLLLNVEGSGTGGKSQVLRTAGANRAFMTVYRDRSEYPEGHSISNEVFRRMPNDTDFSVAIRAGVPGIDFAFAGERNHYHTANDNLENLSPSTLQHHGENIFPLALSLLAQPLPPEADGNVHYMSVMGTWIQWPAGMSVGLALMAGLLLIISAMRVDHGGWLPLLGATSSPLLMLLVGGGLAYGALALVGAINGATPGWPAHLWPFRLVLIAASALGVLSIAAWLNQRWSVDTSLLGVWLFWWLCTLAVTLLAPDASPALLVPLVFAAIVLFAGYVLPAPHWLRQALVLMPASIAGVYLMFAGLLEQTQGYGLALAILPWLGLALLVVAPWLRGNAVKLTLLMTVMLSVVGMIAATTLPLYSAYRPQYVNIDYIENSDEKTALWRIRPYGEVPMLMLEAKDFSAPPRPVYPWSESDSEHVADAMVQSLPAPSLEIISDRITQEGRQVTMKLASSRGARWLQLIMPNKARVIGYEVNGVPMQARQPAEGGDYALTLFGIQTEAMTVTIDMEGKETLQAYLIDGAGQLPESSEDLIRARGSTATPVHSGDASLVYKTLSL</sequence>
<feature type="transmembrane region" description="Helical" evidence="9">
    <location>
        <begin position="348"/>
        <end position="368"/>
    </location>
</feature>
<feature type="domain" description="Peptidase M28" evidence="10">
    <location>
        <begin position="59"/>
        <end position="247"/>
    </location>
</feature>
<dbReference type="PANTHER" id="PTHR12147:SF58">
    <property type="entry name" value="VACUOLAR MEMBRANE PROTEASE"/>
    <property type="match status" value="1"/>
</dbReference>
<accession>A0A918XIG1</accession>
<organism evidence="11 12">
    <name type="scientific">Parahalioglobus pacificus</name>
    <dbReference type="NCBI Taxonomy" id="930806"/>
    <lineage>
        <taxon>Bacteria</taxon>
        <taxon>Pseudomonadati</taxon>
        <taxon>Pseudomonadota</taxon>
        <taxon>Gammaproteobacteria</taxon>
        <taxon>Cellvibrionales</taxon>
        <taxon>Halieaceae</taxon>
        <taxon>Parahalioglobus</taxon>
    </lineage>
</organism>
<dbReference type="Gene3D" id="3.40.630.10">
    <property type="entry name" value="Zn peptidases"/>
    <property type="match status" value="1"/>
</dbReference>
<comment type="subcellular location">
    <subcellularLocation>
        <location evidence="2">Vacuole membrane</location>
        <topology evidence="2">Multi-pass membrane protein</topology>
    </subcellularLocation>
</comment>
<evidence type="ECO:0000313" key="12">
    <source>
        <dbReference type="Proteomes" id="UP000644693"/>
    </source>
</evidence>
<evidence type="ECO:0000256" key="9">
    <source>
        <dbReference type="SAM" id="Phobius"/>
    </source>
</evidence>
<name>A0A918XIG1_9GAMM</name>
<evidence type="ECO:0000256" key="4">
    <source>
        <dbReference type="ARBA" id="ARBA00017435"/>
    </source>
</evidence>
<proteinExistence type="inferred from homology"/>
<keyword evidence="6 9" id="KW-1133">Transmembrane helix</keyword>
<evidence type="ECO:0000256" key="2">
    <source>
        <dbReference type="ARBA" id="ARBA00004128"/>
    </source>
</evidence>
<gene>
    <name evidence="11" type="ORF">GCM10007053_16030</name>
</gene>
<dbReference type="InterPro" id="IPR045175">
    <property type="entry name" value="M28_fam"/>
</dbReference>
<feature type="transmembrane region" description="Helical" evidence="9">
    <location>
        <begin position="403"/>
        <end position="421"/>
    </location>
</feature>
<comment type="caution">
    <text evidence="11">The sequence shown here is derived from an EMBL/GenBank/DDBJ whole genome shotgun (WGS) entry which is preliminary data.</text>
</comment>
<evidence type="ECO:0000256" key="5">
    <source>
        <dbReference type="ARBA" id="ARBA00022554"/>
    </source>
</evidence>
<keyword evidence="5" id="KW-0926">Vacuole</keyword>
<protein>
    <recommendedName>
        <fullName evidence="4">Vacuolar membrane protease</fullName>
    </recommendedName>
    <alternativeName>
        <fullName evidence="8">FXNA-related family protease 1</fullName>
    </alternativeName>
</protein>
<reference evidence="11" key="1">
    <citation type="journal article" date="2014" name="Int. J. Syst. Evol. Microbiol.">
        <title>Complete genome sequence of Corynebacterium casei LMG S-19264T (=DSM 44701T), isolated from a smear-ripened cheese.</title>
        <authorList>
            <consortium name="US DOE Joint Genome Institute (JGI-PGF)"/>
            <person name="Walter F."/>
            <person name="Albersmeier A."/>
            <person name="Kalinowski J."/>
            <person name="Ruckert C."/>
        </authorList>
    </citation>
    <scope>NUCLEOTIDE SEQUENCE</scope>
    <source>
        <strain evidence="11">KCTC 23430</strain>
    </source>
</reference>
<feature type="transmembrane region" description="Helical" evidence="9">
    <location>
        <begin position="430"/>
        <end position="449"/>
    </location>
</feature>
<dbReference type="InterPro" id="IPR007484">
    <property type="entry name" value="Peptidase_M28"/>
</dbReference>
<feature type="transmembrane region" description="Helical" evidence="9">
    <location>
        <begin position="274"/>
        <end position="295"/>
    </location>
</feature>
<feature type="transmembrane region" description="Helical" evidence="9">
    <location>
        <begin position="316"/>
        <end position="336"/>
    </location>
</feature>
<feature type="transmembrane region" description="Helical" evidence="9">
    <location>
        <begin position="380"/>
        <end position="397"/>
    </location>
</feature>
<feature type="transmembrane region" description="Helical" evidence="9">
    <location>
        <begin position="455"/>
        <end position="476"/>
    </location>
</feature>
<evidence type="ECO:0000256" key="1">
    <source>
        <dbReference type="ARBA" id="ARBA00003273"/>
    </source>
</evidence>
<dbReference type="RefSeq" id="WP_189476954.1">
    <property type="nucleotide sequence ID" value="NZ_BMYM01000001.1"/>
</dbReference>
<keyword evidence="9" id="KW-0812">Transmembrane</keyword>
<comment type="similarity">
    <text evidence="3">Belongs to the peptidase M28 family.</text>
</comment>
<evidence type="ECO:0000256" key="8">
    <source>
        <dbReference type="ARBA" id="ARBA00031512"/>
    </source>
</evidence>
<comment type="function">
    <text evidence="1">May be involved in vacuolar sorting and osmoregulation.</text>
</comment>
<keyword evidence="12" id="KW-1185">Reference proteome</keyword>
<dbReference type="GO" id="GO:0006508">
    <property type="term" value="P:proteolysis"/>
    <property type="evidence" value="ECO:0007669"/>
    <property type="project" value="InterPro"/>
</dbReference>
<evidence type="ECO:0000256" key="7">
    <source>
        <dbReference type="ARBA" id="ARBA00023180"/>
    </source>
</evidence>
<feature type="transmembrane region" description="Helical" evidence="9">
    <location>
        <begin position="483"/>
        <end position="505"/>
    </location>
</feature>
<dbReference type="SUPFAM" id="SSF53187">
    <property type="entry name" value="Zn-dependent exopeptidases"/>
    <property type="match status" value="1"/>
</dbReference>
<dbReference type="EMBL" id="BMYM01000001">
    <property type="protein sequence ID" value="GHD32186.1"/>
    <property type="molecule type" value="Genomic_DNA"/>
</dbReference>
<reference evidence="11" key="2">
    <citation type="submission" date="2020-09" db="EMBL/GenBank/DDBJ databases">
        <authorList>
            <person name="Sun Q."/>
            <person name="Kim S."/>
        </authorList>
    </citation>
    <scope>NUCLEOTIDE SEQUENCE</scope>
    <source>
        <strain evidence="11">KCTC 23430</strain>
    </source>
</reference>
<dbReference type="Proteomes" id="UP000644693">
    <property type="component" value="Unassembled WGS sequence"/>
</dbReference>
<evidence type="ECO:0000313" key="11">
    <source>
        <dbReference type="EMBL" id="GHD32186.1"/>
    </source>
</evidence>